<keyword evidence="3" id="KW-1185">Reference proteome</keyword>
<evidence type="ECO:0000256" key="1">
    <source>
        <dbReference type="SAM" id="MobiDB-lite"/>
    </source>
</evidence>
<dbReference type="OrthoDB" id="5837866at2759"/>
<name>A0A8S1F8W9_9PELO</name>
<feature type="compositionally biased region" description="Low complexity" evidence="1">
    <location>
        <begin position="373"/>
        <end position="382"/>
    </location>
</feature>
<proteinExistence type="predicted"/>
<comment type="caution">
    <text evidence="2">The sequence shown here is derived from an EMBL/GenBank/DDBJ whole genome shotgun (WGS) entry which is preliminary data.</text>
</comment>
<feature type="compositionally biased region" description="Basic and acidic residues" evidence="1">
    <location>
        <begin position="389"/>
        <end position="399"/>
    </location>
</feature>
<reference evidence="2 3" key="1">
    <citation type="submission" date="2020-04" db="EMBL/GenBank/DDBJ databases">
        <authorList>
            <person name="Laetsch R D."/>
            <person name="Stevens L."/>
            <person name="Kumar S."/>
            <person name="Blaxter L. M."/>
        </authorList>
    </citation>
    <scope>NUCLEOTIDE SEQUENCE [LARGE SCALE GENOMIC DNA]</scope>
</reference>
<dbReference type="EMBL" id="CADEPM010000007">
    <property type="protein sequence ID" value="CAB3408982.1"/>
    <property type="molecule type" value="Genomic_DNA"/>
</dbReference>
<dbReference type="AlphaFoldDB" id="A0A8S1F8W9"/>
<evidence type="ECO:0000313" key="3">
    <source>
        <dbReference type="Proteomes" id="UP000494206"/>
    </source>
</evidence>
<accession>A0A8S1F8W9</accession>
<evidence type="ECO:0000313" key="2">
    <source>
        <dbReference type="EMBL" id="CAB3408982.1"/>
    </source>
</evidence>
<gene>
    <name evidence="2" type="ORF">CBOVIS_LOCUS10696</name>
</gene>
<feature type="region of interest" description="Disordered" evidence="1">
    <location>
        <begin position="22"/>
        <end position="83"/>
    </location>
</feature>
<feature type="region of interest" description="Disordered" evidence="1">
    <location>
        <begin position="369"/>
        <end position="399"/>
    </location>
</feature>
<protein>
    <submittedName>
        <fullName evidence="2">Uncharacterized protein</fullName>
    </submittedName>
</protein>
<feature type="compositionally biased region" description="Acidic residues" evidence="1">
    <location>
        <begin position="22"/>
        <end position="35"/>
    </location>
</feature>
<sequence>MNSRRQRYFRARSPGGRELDVLEQDEIVMEGDADGQEVSHEEIVDDDGRDDLDQQSMQYDNRPYQYTVPPAPPRRPGRPQNRYIGGPPVDVVQKLQSKNIYAAQRGPPPSRISAGGARIISLPQATRKREGNVIGEMMVKRIAGQQPMFMSRVPLNNSMIRHEPQQQSQRIQQQSQQQQADRGVKVVRLVANSNKVSPQMAEQALIDIEERIKQTTEESKIDMEKIKVLQEQEMTTDEYHSMLGYLIGEVDRLNTANTSLTDYYRQRQRNEKIVFESREDLYAARIRQLETENRKLRDALLLMYQTRIEGYEQQHLMVRHEPDHNEEHMGPIMEGEGEHVVLEEHVGGPKQEEVPPEWIVEETVDEIHHVVQPEEQQQQQEQQLEEQEEKCKKGEYVEQ</sequence>
<dbReference type="Proteomes" id="UP000494206">
    <property type="component" value="Unassembled WGS sequence"/>
</dbReference>
<organism evidence="2 3">
    <name type="scientific">Caenorhabditis bovis</name>
    <dbReference type="NCBI Taxonomy" id="2654633"/>
    <lineage>
        <taxon>Eukaryota</taxon>
        <taxon>Metazoa</taxon>
        <taxon>Ecdysozoa</taxon>
        <taxon>Nematoda</taxon>
        <taxon>Chromadorea</taxon>
        <taxon>Rhabditida</taxon>
        <taxon>Rhabditina</taxon>
        <taxon>Rhabditomorpha</taxon>
        <taxon>Rhabditoidea</taxon>
        <taxon>Rhabditidae</taxon>
        <taxon>Peloderinae</taxon>
        <taxon>Caenorhabditis</taxon>
    </lineage>
</organism>